<evidence type="ECO:0000313" key="5">
    <source>
        <dbReference type="Proteomes" id="UP001239909"/>
    </source>
</evidence>
<feature type="domain" description="Smf/DprA SLOG" evidence="2">
    <location>
        <begin position="93"/>
        <end position="298"/>
    </location>
</feature>
<gene>
    <name evidence="4" type="primary">dprA</name>
    <name evidence="4" type="ORF">LNKW23_39940</name>
</gene>
<dbReference type="Pfam" id="PF02481">
    <property type="entry name" value="DNA_processg_A"/>
    <property type="match status" value="1"/>
</dbReference>
<evidence type="ECO:0000259" key="2">
    <source>
        <dbReference type="Pfam" id="PF02481"/>
    </source>
</evidence>
<dbReference type="EMBL" id="BSYI01000042">
    <property type="protein sequence ID" value="GMG84778.1"/>
    <property type="molecule type" value="Genomic_DNA"/>
</dbReference>
<dbReference type="Gene3D" id="3.40.50.450">
    <property type="match status" value="1"/>
</dbReference>
<evidence type="ECO:0000259" key="3">
    <source>
        <dbReference type="Pfam" id="PF17782"/>
    </source>
</evidence>
<dbReference type="InterPro" id="IPR057666">
    <property type="entry name" value="DrpA_SLOG"/>
</dbReference>
<proteinExistence type="inferred from homology"/>
<dbReference type="Proteomes" id="UP001239909">
    <property type="component" value="Unassembled WGS sequence"/>
</dbReference>
<comment type="caution">
    <text evidence="4">The sequence shown here is derived from an EMBL/GenBank/DDBJ whole genome shotgun (WGS) entry which is preliminary data.</text>
</comment>
<dbReference type="InterPro" id="IPR003488">
    <property type="entry name" value="DprA"/>
</dbReference>
<dbReference type="Gene3D" id="1.10.10.10">
    <property type="entry name" value="Winged helix-like DNA-binding domain superfamily/Winged helix DNA-binding domain"/>
    <property type="match status" value="1"/>
</dbReference>
<organism evidence="4 5">
    <name type="scientific">Paralimibaculum aggregatum</name>
    <dbReference type="NCBI Taxonomy" id="3036245"/>
    <lineage>
        <taxon>Bacteria</taxon>
        <taxon>Pseudomonadati</taxon>
        <taxon>Pseudomonadota</taxon>
        <taxon>Alphaproteobacteria</taxon>
        <taxon>Rhodobacterales</taxon>
        <taxon>Paracoccaceae</taxon>
        <taxon>Paralimibaculum</taxon>
    </lineage>
</organism>
<comment type="similarity">
    <text evidence="1">Belongs to the DprA/Smf family.</text>
</comment>
<dbReference type="RefSeq" id="WP_285673885.1">
    <property type="nucleotide sequence ID" value="NZ_BSYI01000042.1"/>
</dbReference>
<dbReference type="PANTHER" id="PTHR43022:SF1">
    <property type="entry name" value="PROTEIN SMF"/>
    <property type="match status" value="1"/>
</dbReference>
<evidence type="ECO:0000256" key="1">
    <source>
        <dbReference type="ARBA" id="ARBA00006525"/>
    </source>
</evidence>
<name>A0ABQ6LRK9_9RHOB</name>
<dbReference type="Pfam" id="PF21102">
    <property type="entry name" value="DprA_N"/>
    <property type="match status" value="1"/>
</dbReference>
<dbReference type="InterPro" id="IPR041614">
    <property type="entry name" value="DprA_WH"/>
</dbReference>
<feature type="domain" description="DprA winged helix" evidence="3">
    <location>
        <begin position="340"/>
        <end position="393"/>
    </location>
</feature>
<evidence type="ECO:0000313" key="4">
    <source>
        <dbReference type="EMBL" id="GMG84778.1"/>
    </source>
</evidence>
<keyword evidence="5" id="KW-1185">Reference proteome</keyword>
<dbReference type="Pfam" id="PF17782">
    <property type="entry name" value="WHD_DprA"/>
    <property type="match status" value="1"/>
</dbReference>
<dbReference type="SUPFAM" id="SSF102405">
    <property type="entry name" value="MCP/YpsA-like"/>
    <property type="match status" value="1"/>
</dbReference>
<reference evidence="4 5" key="1">
    <citation type="submission" date="2023-04" db="EMBL/GenBank/DDBJ databases">
        <title>Marinoamorphus aggregata gen. nov., sp. Nov., isolate from tissue of brittle star Ophioplocus japonicus.</title>
        <authorList>
            <person name="Kawano K."/>
            <person name="Sawayama S."/>
            <person name="Nakagawa S."/>
        </authorList>
    </citation>
    <scope>NUCLEOTIDE SEQUENCE [LARGE SCALE GENOMIC DNA]</scope>
    <source>
        <strain evidence="4 5">NKW23</strain>
    </source>
</reference>
<accession>A0ABQ6LRK9</accession>
<dbReference type="PANTHER" id="PTHR43022">
    <property type="entry name" value="PROTEIN SMF"/>
    <property type="match status" value="1"/>
</dbReference>
<sequence length="402" mass="42259">MSATEMSAPRLEPWQEDAFDLEERLARLRLARSRNVGPRTYAHLIRRFESARAALEALPELAARGGNRAYTACPEGQIAAEWEAGSGLGARLCVLGEAAYPRQLALIGTPPPVVWTLGQGRVFAAPSAAIVGARNASALGLRTARQIARDLGAAGRVVVSGLARGIDAAAHDGSLETGTVAVLPGGLDKIYPPENASLAERIRETGALISECPIGTEATARHFPRRNRLIAGLAAGVLLIEAASRSGSLITARYALEEGREVMACPGSPEDPRSAGGNGLIRDGAALVRDARDVLDALAMPRQPGLAEPETEFLFDAGRFGEEGDDDLAALADFDLEGRAEDAALAEQVVRLLTHTPVEVDEIARICGSRPAELSLVLLELELAGRIAISAGGRIALPDDAE</sequence>
<dbReference type="InterPro" id="IPR036388">
    <property type="entry name" value="WH-like_DNA-bd_sf"/>
</dbReference>
<dbReference type="NCBIfam" id="TIGR00732">
    <property type="entry name" value="dprA"/>
    <property type="match status" value="1"/>
</dbReference>
<protein>
    <submittedName>
        <fullName evidence="4">DNA-processing protein DprA</fullName>
    </submittedName>
</protein>